<dbReference type="Proteomes" id="UP000068167">
    <property type="component" value="Chromosome"/>
</dbReference>
<gene>
    <name evidence="1" type="ORF">VL20_441</name>
</gene>
<dbReference type="PATRIC" id="fig|1638788.3.peg.443"/>
<evidence type="ECO:0000313" key="1">
    <source>
        <dbReference type="EMBL" id="AKV65668.1"/>
    </source>
</evidence>
<organism evidence="1 2">
    <name type="scientific">Microcystis panniformis FACHB-1757</name>
    <dbReference type="NCBI Taxonomy" id="1638788"/>
    <lineage>
        <taxon>Bacteria</taxon>
        <taxon>Bacillati</taxon>
        <taxon>Cyanobacteriota</taxon>
        <taxon>Cyanophyceae</taxon>
        <taxon>Oscillatoriophycideae</taxon>
        <taxon>Chroococcales</taxon>
        <taxon>Microcystaceae</taxon>
        <taxon>Microcystis</taxon>
    </lineage>
</organism>
<name>A0A0K1RV81_9CHRO</name>
<evidence type="ECO:0000313" key="2">
    <source>
        <dbReference type="Proteomes" id="UP000068167"/>
    </source>
</evidence>
<dbReference type="KEGG" id="mpk:VL20_441"/>
<proteinExistence type="predicted"/>
<keyword evidence="2" id="KW-1185">Reference proteome</keyword>
<dbReference type="AlphaFoldDB" id="A0A0K1RV81"/>
<protein>
    <submittedName>
        <fullName evidence="1">Uncharacterized protein</fullName>
    </submittedName>
</protein>
<dbReference type="RefSeq" id="WP_004162140.1">
    <property type="nucleotide sequence ID" value="NZ_CP011339.1"/>
</dbReference>
<reference evidence="1 2" key="1">
    <citation type="journal article" date="2016" name="Stand. Genomic Sci.">
        <title>Complete genome sequence and genomic characterization of Microcystis panniformis FACHB 1757 by third-generation sequencing.</title>
        <authorList>
            <person name="Zhang J.Y."/>
            <person name="Guan R."/>
            <person name="Zhang H.J."/>
            <person name="Li H."/>
            <person name="Xiao P."/>
            <person name="Yu G.L."/>
            <person name="Du L."/>
            <person name="Cao D.M."/>
            <person name="Zhu B.C."/>
            <person name="Li R.H."/>
            <person name="Lu Z.H."/>
        </authorList>
    </citation>
    <scope>NUCLEOTIDE SEQUENCE [LARGE SCALE GENOMIC DNA]</scope>
    <source>
        <strain evidence="1 2">FACHB-1757</strain>
    </source>
</reference>
<dbReference type="EMBL" id="CP011339">
    <property type="protein sequence ID" value="AKV65668.1"/>
    <property type="molecule type" value="Genomic_DNA"/>
</dbReference>
<accession>A0A0K1RV81</accession>
<sequence>MVTSLTPAQLDNLNRFQKRLPRHATPIRIYNLPNGGKAFQSDVPAKNISGSYATYEKQIDAEGITLFYTKTTYAPNGSIVHIKQKYP</sequence>